<evidence type="ECO:0000256" key="4">
    <source>
        <dbReference type="PROSITE-ProRule" id="PRU00175"/>
    </source>
</evidence>
<dbReference type="InterPro" id="IPR017907">
    <property type="entry name" value="Znf_RING_CS"/>
</dbReference>
<dbReference type="eggNOG" id="KOG2177">
    <property type="taxonomic scope" value="Eukaryota"/>
</dbReference>
<dbReference type="PANTHER" id="PTHR25464:SF2">
    <property type="entry name" value="RING-TYPE DOMAIN-CONTAINING PROTEIN"/>
    <property type="match status" value="1"/>
</dbReference>
<dbReference type="EMBL" id="DS469574">
    <property type="protein sequence ID" value="EDO41685.1"/>
    <property type="molecule type" value="Genomic_DNA"/>
</dbReference>
<dbReference type="InterPro" id="IPR001841">
    <property type="entry name" value="Znf_RING"/>
</dbReference>
<keyword evidence="1" id="KW-0479">Metal-binding</keyword>
<proteinExistence type="predicted"/>
<dbReference type="HOGENOM" id="CLU_580482_0_0_1"/>
<keyword evidence="2 4" id="KW-0863">Zinc-finger</keyword>
<keyword evidence="5" id="KW-1133">Transmembrane helix</keyword>
<evidence type="ECO:0000256" key="3">
    <source>
        <dbReference type="ARBA" id="ARBA00022833"/>
    </source>
</evidence>
<organism evidence="7 8">
    <name type="scientific">Nematostella vectensis</name>
    <name type="common">Starlet sea anemone</name>
    <dbReference type="NCBI Taxonomy" id="45351"/>
    <lineage>
        <taxon>Eukaryota</taxon>
        <taxon>Metazoa</taxon>
        <taxon>Cnidaria</taxon>
        <taxon>Anthozoa</taxon>
        <taxon>Hexacorallia</taxon>
        <taxon>Actiniaria</taxon>
        <taxon>Edwardsiidae</taxon>
        <taxon>Nematostella</taxon>
    </lineage>
</organism>
<dbReference type="InterPro" id="IPR027370">
    <property type="entry name" value="Znf-RING_euk"/>
</dbReference>
<evidence type="ECO:0000256" key="2">
    <source>
        <dbReference type="ARBA" id="ARBA00022771"/>
    </source>
</evidence>
<evidence type="ECO:0000256" key="1">
    <source>
        <dbReference type="ARBA" id="ARBA00022723"/>
    </source>
</evidence>
<feature type="transmembrane region" description="Helical" evidence="5">
    <location>
        <begin position="366"/>
        <end position="394"/>
    </location>
</feature>
<dbReference type="SUPFAM" id="SSF57850">
    <property type="entry name" value="RING/U-box"/>
    <property type="match status" value="1"/>
</dbReference>
<dbReference type="SMART" id="SM00184">
    <property type="entry name" value="RING"/>
    <property type="match status" value="1"/>
</dbReference>
<keyword evidence="5" id="KW-0812">Transmembrane</keyword>
<dbReference type="InParanoid" id="A7S3R4"/>
<dbReference type="PANTHER" id="PTHR25464">
    <property type="entry name" value="TRIPARTITE MOTIF-CONTAINING PROTEIN 2-LIKE PROTEIN"/>
    <property type="match status" value="1"/>
</dbReference>
<evidence type="ECO:0000259" key="6">
    <source>
        <dbReference type="PROSITE" id="PS50089"/>
    </source>
</evidence>
<dbReference type="AlphaFoldDB" id="A7S3R4"/>
<accession>A7S3R4</accession>
<keyword evidence="3" id="KW-0862">Zinc</keyword>
<evidence type="ECO:0000313" key="7">
    <source>
        <dbReference type="EMBL" id="EDO41685.1"/>
    </source>
</evidence>
<evidence type="ECO:0000256" key="5">
    <source>
        <dbReference type="SAM" id="Phobius"/>
    </source>
</evidence>
<dbReference type="PROSITE" id="PS50089">
    <property type="entry name" value="ZF_RING_2"/>
    <property type="match status" value="1"/>
</dbReference>
<name>A7S3R4_NEMVE</name>
<dbReference type="Gene3D" id="3.30.40.10">
    <property type="entry name" value="Zinc/RING finger domain, C3HC4 (zinc finger)"/>
    <property type="match status" value="1"/>
</dbReference>
<reference evidence="7 8" key="1">
    <citation type="journal article" date="2007" name="Science">
        <title>Sea anemone genome reveals ancestral eumetazoan gene repertoire and genomic organization.</title>
        <authorList>
            <person name="Putnam N.H."/>
            <person name="Srivastava M."/>
            <person name="Hellsten U."/>
            <person name="Dirks B."/>
            <person name="Chapman J."/>
            <person name="Salamov A."/>
            <person name="Terry A."/>
            <person name="Shapiro H."/>
            <person name="Lindquist E."/>
            <person name="Kapitonov V.V."/>
            <person name="Jurka J."/>
            <person name="Genikhovich G."/>
            <person name="Grigoriev I.V."/>
            <person name="Lucas S.M."/>
            <person name="Steele R.E."/>
            <person name="Finnerty J.R."/>
            <person name="Technau U."/>
            <person name="Martindale M.Q."/>
            <person name="Rokhsar D.S."/>
        </authorList>
    </citation>
    <scope>NUCLEOTIDE SEQUENCE [LARGE SCALE GENOMIC DNA]</scope>
    <source>
        <strain evidence="8">CH2 X CH6</strain>
    </source>
</reference>
<feature type="domain" description="RING-type" evidence="6">
    <location>
        <begin position="22"/>
        <end position="63"/>
    </location>
</feature>
<dbReference type="Proteomes" id="UP000001593">
    <property type="component" value="Unassembled WGS sequence"/>
</dbReference>
<dbReference type="InterPro" id="IPR013083">
    <property type="entry name" value="Znf_RING/FYVE/PHD"/>
</dbReference>
<protein>
    <recommendedName>
        <fullName evidence="6">RING-type domain-containing protein</fullName>
    </recommendedName>
</protein>
<dbReference type="GO" id="GO:0008270">
    <property type="term" value="F:zinc ion binding"/>
    <property type="evidence" value="ECO:0007669"/>
    <property type="project" value="UniProtKB-KW"/>
</dbReference>
<sequence>MAAKRKPDQKHFELFLQEEICCPICTEIFETPKCLPVCAHNVCLSCLKKMKIEQGFIKCPICRKKTKITNPAESLPTNSLLVRLVENAPGRKEELELRKELKTAKRVLDAKLKKVLSIFSTYQSLSREILNHAETMQKNIKEQADSLILQVQEKTGFTSVISPACVAKEKEYLAFRSKIAQIEETLKNGNLTEIAELSSAYIAELKAIQDLPALEVPAFNRGVRFKKGPDVNIGRLKMTHKWGKLKEFTSNTATTALQTLLYQRVLKAVTKVRNLWEGSIRDTSLTRNVCQSILAWPPVLDIPVLSTAGRLPQLTPLIKGLTAREKTPKLSLRRVCFTNKKEPEEPPCTTRRNMNTGNPFDQSHKYFIFNVIFVIIFVITATFLTILVTIFLCLRYKPKYYAVDSSKGSPLLVTRRSRHHDVIIGLYDGIAPTREDKPIRVEDEKQTAIGFELWDLQNKSRDWRGMDIGHS</sequence>
<dbReference type="PROSITE" id="PS00518">
    <property type="entry name" value="ZF_RING_1"/>
    <property type="match status" value="1"/>
</dbReference>
<evidence type="ECO:0000313" key="8">
    <source>
        <dbReference type="Proteomes" id="UP000001593"/>
    </source>
</evidence>
<dbReference type="Pfam" id="PF13445">
    <property type="entry name" value="zf-RING_UBOX"/>
    <property type="match status" value="1"/>
</dbReference>
<gene>
    <name evidence="7" type="ORF">NEMVEDRAFT_v1g242646</name>
</gene>
<keyword evidence="5" id="KW-0472">Membrane</keyword>
<keyword evidence="8" id="KW-1185">Reference proteome</keyword>